<accession>A0ABT0H7R2</accession>
<protein>
    <recommendedName>
        <fullName evidence="3">SRPBCC family protein</fullName>
    </recommendedName>
</protein>
<dbReference type="EMBL" id="JALPQF010000003">
    <property type="protein sequence ID" value="MCK8479887.1"/>
    <property type="molecule type" value="Genomic_DNA"/>
</dbReference>
<evidence type="ECO:0000313" key="2">
    <source>
        <dbReference type="Proteomes" id="UP001203687"/>
    </source>
</evidence>
<proteinExistence type="predicted"/>
<reference evidence="1" key="1">
    <citation type="submission" date="2022-04" db="EMBL/GenBank/DDBJ databases">
        <authorList>
            <person name="Ren T."/>
        </authorList>
    </citation>
    <scope>NUCLEOTIDE SEQUENCE</scope>
    <source>
        <strain evidence="1">F63249</strain>
    </source>
</reference>
<evidence type="ECO:0008006" key="3">
    <source>
        <dbReference type="Google" id="ProtNLM"/>
    </source>
</evidence>
<gene>
    <name evidence="1" type="ORF">MUY34_04595</name>
</gene>
<comment type="caution">
    <text evidence="1">The sequence shown here is derived from an EMBL/GenBank/DDBJ whole genome shotgun (WGS) entry which is preliminary data.</text>
</comment>
<evidence type="ECO:0000313" key="1">
    <source>
        <dbReference type="EMBL" id="MCK8479887.1"/>
    </source>
</evidence>
<keyword evidence="2" id="KW-1185">Reference proteome</keyword>
<dbReference type="Proteomes" id="UP001203687">
    <property type="component" value="Unassembled WGS sequence"/>
</dbReference>
<sequence>MKVINIHQRLIHQPKTEIAKLFQTLATSEDKIWPKEKWPAMRLNDGLQIGSQGGHGRIRYTVVDFKPGFYVKFQFTKPIGFQGIHELTIKEESVTTTEIRHNIKMETKSVKATFLWVFIIRWLHDALIEDAFDKVEQHFSSSETTTSYNLWVACLRYLYKRKGAIKHN</sequence>
<name>A0ABT0H7R2_9FLAO</name>
<dbReference type="RefSeq" id="WP_248412123.1">
    <property type="nucleotide sequence ID" value="NZ_JALPQF010000003.1"/>
</dbReference>
<organism evidence="1 2">
    <name type="scientific">Psychroserpens algicola</name>
    <dbReference type="NCBI Taxonomy" id="1719034"/>
    <lineage>
        <taxon>Bacteria</taxon>
        <taxon>Pseudomonadati</taxon>
        <taxon>Bacteroidota</taxon>
        <taxon>Flavobacteriia</taxon>
        <taxon>Flavobacteriales</taxon>
        <taxon>Flavobacteriaceae</taxon>
        <taxon>Psychroserpens</taxon>
    </lineage>
</organism>